<protein>
    <submittedName>
        <fullName evidence="2">Uncharacterized protein</fullName>
    </submittedName>
</protein>
<organism evidence="1 2">
    <name type="scientific">Acrobeloides nanus</name>
    <dbReference type="NCBI Taxonomy" id="290746"/>
    <lineage>
        <taxon>Eukaryota</taxon>
        <taxon>Metazoa</taxon>
        <taxon>Ecdysozoa</taxon>
        <taxon>Nematoda</taxon>
        <taxon>Chromadorea</taxon>
        <taxon>Rhabditida</taxon>
        <taxon>Tylenchina</taxon>
        <taxon>Cephalobomorpha</taxon>
        <taxon>Cephaloboidea</taxon>
        <taxon>Cephalobidae</taxon>
        <taxon>Acrobeloides</taxon>
    </lineage>
</organism>
<dbReference type="AlphaFoldDB" id="A0A914D064"/>
<evidence type="ECO:0000313" key="2">
    <source>
        <dbReference type="WBParaSite" id="ACRNAN_scaffold16934.g29511.t1"/>
    </source>
</evidence>
<keyword evidence="1" id="KW-1185">Reference proteome</keyword>
<reference evidence="2" key="1">
    <citation type="submission" date="2022-11" db="UniProtKB">
        <authorList>
            <consortium name="WormBaseParasite"/>
        </authorList>
    </citation>
    <scope>IDENTIFICATION</scope>
</reference>
<evidence type="ECO:0000313" key="1">
    <source>
        <dbReference type="Proteomes" id="UP000887540"/>
    </source>
</evidence>
<proteinExistence type="predicted"/>
<dbReference type="Proteomes" id="UP000887540">
    <property type="component" value="Unplaced"/>
</dbReference>
<sequence length="75" mass="8518">MVLLIKPYREAALHLRYFQYAHTRVRALSNPNATQLLCVNVAATVRRLELNDNATAGNQNVQQTTRNVIVIRSNL</sequence>
<name>A0A914D064_9BILA</name>
<dbReference type="WBParaSite" id="ACRNAN_scaffold16934.g29511.t1">
    <property type="protein sequence ID" value="ACRNAN_scaffold16934.g29511.t1"/>
    <property type="gene ID" value="ACRNAN_scaffold16934.g29511"/>
</dbReference>
<accession>A0A914D064</accession>